<reference evidence="1 2" key="1">
    <citation type="submission" date="2020-10" db="EMBL/GenBank/DDBJ databases">
        <authorList>
            <person name="Peeters C."/>
        </authorList>
    </citation>
    <scope>NUCLEOTIDE SEQUENCE [LARGE SCALE GENOMIC DNA]</scope>
    <source>
        <strain evidence="1 2">LMG 27952</strain>
    </source>
</reference>
<gene>
    <name evidence="1" type="ORF">LMG27952_06720</name>
</gene>
<dbReference type="Proteomes" id="UP000656319">
    <property type="component" value="Unassembled WGS sequence"/>
</dbReference>
<name>A0ABM8P834_9BURK</name>
<comment type="caution">
    <text evidence="1">The sequence shown here is derived from an EMBL/GenBank/DDBJ whole genome shotgun (WGS) entry which is preliminary data.</text>
</comment>
<accession>A0ABM8P834</accession>
<dbReference type="EMBL" id="CAJHCQ010000025">
    <property type="protein sequence ID" value="CAD6558818.1"/>
    <property type="molecule type" value="Genomic_DNA"/>
</dbReference>
<evidence type="ECO:0000313" key="2">
    <source>
        <dbReference type="Proteomes" id="UP000656319"/>
    </source>
</evidence>
<organism evidence="1 2">
    <name type="scientific">Paraburkholderia hiiakae</name>
    <dbReference type="NCBI Taxonomy" id="1081782"/>
    <lineage>
        <taxon>Bacteria</taxon>
        <taxon>Pseudomonadati</taxon>
        <taxon>Pseudomonadota</taxon>
        <taxon>Betaproteobacteria</taxon>
        <taxon>Burkholderiales</taxon>
        <taxon>Burkholderiaceae</taxon>
        <taxon>Paraburkholderia</taxon>
    </lineage>
</organism>
<sequence>MRTHYDPFADCVQTTRSAEDRLRRNHLRILWVEVAIELVMCLVDAYDSLKQGGGGDDTSAALGSISTQLGNIVEKLDEVKAELSEIFDLLTRLPELIRGVLKEDESNELIGELSTLVLVVEGYTGSPDRLYTHKDEVVSLLDAMIVKVGGLTGIWGMSGLLVASPYLGSYLSGRVAYEKVMKSRDPGYQIYSPWSEPVIKDAKQKLIGLFADVEKQDYENEQQNIPNFPPHMRPLVLDGPYLRPTPWGAGDGTYRLTCPSAAPERLQQWSAFPPGSPDGQWLDVPDDPDNRVVGVWKGVVSSRDEVKTFYDTVPQVYVAKANLLSTFDEPPNFW</sequence>
<proteinExistence type="predicted"/>
<evidence type="ECO:0000313" key="1">
    <source>
        <dbReference type="EMBL" id="CAD6558818.1"/>
    </source>
</evidence>
<dbReference type="RefSeq" id="WP_201700167.1">
    <property type="nucleotide sequence ID" value="NZ_CAJHCQ010000025.1"/>
</dbReference>
<protein>
    <submittedName>
        <fullName evidence="1">Uncharacterized protein</fullName>
    </submittedName>
</protein>
<keyword evidence="2" id="KW-1185">Reference proteome</keyword>